<evidence type="ECO:0000313" key="2">
    <source>
        <dbReference type="EMBL" id="KTD25830.1"/>
    </source>
</evidence>
<dbReference type="SUPFAM" id="SSF101801">
    <property type="entry name" value="Surface presentation of antigens (SPOA)"/>
    <property type="match status" value="1"/>
</dbReference>
<dbReference type="InterPro" id="IPR036429">
    <property type="entry name" value="SpoA-like_sf"/>
</dbReference>
<dbReference type="STRING" id="466.Lmac_1601"/>
<name>A0A0W0W1N5_9GAMM</name>
<organism evidence="2 3">
    <name type="scientific">Legionella maceachernii</name>
    <dbReference type="NCBI Taxonomy" id="466"/>
    <lineage>
        <taxon>Bacteria</taxon>
        <taxon>Pseudomonadati</taxon>
        <taxon>Pseudomonadota</taxon>
        <taxon>Gammaproteobacteria</taxon>
        <taxon>Legionellales</taxon>
        <taxon>Legionellaceae</taxon>
        <taxon>Legionella</taxon>
    </lineage>
</organism>
<feature type="domain" description="Flagellar motor switch protein FliN-like C-terminal" evidence="1">
    <location>
        <begin position="175"/>
        <end position="237"/>
    </location>
</feature>
<dbReference type="Pfam" id="PF01052">
    <property type="entry name" value="FliMN_C"/>
    <property type="match status" value="1"/>
</dbReference>
<keyword evidence="3" id="KW-1185">Reference proteome</keyword>
<comment type="caution">
    <text evidence="2">The sequence shown here is derived from an EMBL/GenBank/DDBJ whole genome shotgun (WGS) entry which is preliminary data.</text>
</comment>
<dbReference type="Gene3D" id="2.30.330.10">
    <property type="entry name" value="SpoA-like"/>
    <property type="match status" value="1"/>
</dbReference>
<reference evidence="2 3" key="1">
    <citation type="submission" date="2015-11" db="EMBL/GenBank/DDBJ databases">
        <title>Genomic analysis of 38 Legionella species identifies large and diverse effector repertoires.</title>
        <authorList>
            <person name="Burstein D."/>
            <person name="Amaro F."/>
            <person name="Zusman T."/>
            <person name="Lifshitz Z."/>
            <person name="Cohen O."/>
            <person name="Gilbert J.A."/>
            <person name="Pupko T."/>
            <person name="Shuman H.A."/>
            <person name="Segal G."/>
        </authorList>
    </citation>
    <scope>NUCLEOTIDE SEQUENCE [LARGE SCALE GENOMIC DNA]</scope>
    <source>
        <strain evidence="2 3">PX-1-G2-E2</strain>
    </source>
</reference>
<dbReference type="EMBL" id="LNYL01000042">
    <property type="protein sequence ID" value="KTD25830.1"/>
    <property type="molecule type" value="Genomic_DNA"/>
</dbReference>
<gene>
    <name evidence="2" type="ORF">Lmac_1601</name>
</gene>
<dbReference type="InterPro" id="IPR001543">
    <property type="entry name" value="FliN-like_C"/>
</dbReference>
<dbReference type="OrthoDB" id="5653393at2"/>
<dbReference type="RefSeq" id="WP_058452370.1">
    <property type="nucleotide sequence ID" value="NZ_UHIB01000001.1"/>
</dbReference>
<proteinExistence type="predicted"/>
<evidence type="ECO:0000259" key="1">
    <source>
        <dbReference type="Pfam" id="PF01052"/>
    </source>
</evidence>
<sequence length="239" mass="27077">MKKNARPYRIITSSALQSIEHSFNKLLLQWNESYFMDPIMLNVSCCSEISAFSEMQLITHEKGDSIALYEPNALPFLQQTLFGEISHCFNSVSAEIFTRLLHDFLGLDSLQTTINSTHYNEWIYPGSACLNLTLTHSKGLFNFYLHSNWVLPHLPQPKKISKPLVRLDNALAPQNVNLTIQLKPLRLSLAKVLGLQVGDVIKTDHALNTPLVVQHQNQSICEAEIGQLLQHKSIQLMRS</sequence>
<evidence type="ECO:0000313" key="3">
    <source>
        <dbReference type="Proteomes" id="UP000054908"/>
    </source>
</evidence>
<accession>A0A0W0W1N5</accession>
<protein>
    <submittedName>
        <fullName evidence="2">Surface presentation of antigens (SPOA)</fullName>
    </submittedName>
</protein>
<dbReference type="AlphaFoldDB" id="A0A0W0W1N5"/>
<dbReference type="Proteomes" id="UP000054908">
    <property type="component" value="Unassembled WGS sequence"/>
</dbReference>
<dbReference type="PATRIC" id="fig|466.6.peg.1687"/>